<reference evidence="12 13" key="1">
    <citation type="submission" date="2023-07" db="EMBL/GenBank/DDBJ databases">
        <authorList>
            <person name="Girao M."/>
            <person name="Carvalho M.F."/>
        </authorList>
    </citation>
    <scope>NUCLEOTIDE SEQUENCE [LARGE SCALE GENOMIC DNA]</scope>
    <source>
        <strain evidence="12 13">YIM65754</strain>
    </source>
</reference>
<feature type="transmembrane region" description="Helical" evidence="10">
    <location>
        <begin position="60"/>
        <end position="83"/>
    </location>
</feature>
<feature type="compositionally biased region" description="Basic and acidic residues" evidence="9">
    <location>
        <begin position="375"/>
        <end position="418"/>
    </location>
</feature>
<dbReference type="PANTHER" id="PTHR24421">
    <property type="entry name" value="NITRATE/NITRITE SENSOR PROTEIN NARX-RELATED"/>
    <property type="match status" value="1"/>
</dbReference>
<dbReference type="EMBL" id="JAUTXY010000002">
    <property type="protein sequence ID" value="MEE2056932.1"/>
    <property type="molecule type" value="Genomic_DNA"/>
</dbReference>
<feature type="domain" description="Signal transduction histidine kinase subgroup 3 dimerisation and phosphoacceptor" evidence="11">
    <location>
        <begin position="182"/>
        <end position="248"/>
    </location>
</feature>
<evidence type="ECO:0000256" key="4">
    <source>
        <dbReference type="ARBA" id="ARBA00022679"/>
    </source>
</evidence>
<keyword evidence="13" id="KW-1185">Reference proteome</keyword>
<dbReference type="RefSeq" id="WP_330132196.1">
    <property type="nucleotide sequence ID" value="NZ_JAUTXY010000002.1"/>
</dbReference>
<evidence type="ECO:0000259" key="11">
    <source>
        <dbReference type="Pfam" id="PF07730"/>
    </source>
</evidence>
<keyword evidence="10" id="KW-0812">Transmembrane</keyword>
<organism evidence="12 13">
    <name type="scientific">Rhodococcus artemisiae</name>
    <dbReference type="NCBI Taxonomy" id="714159"/>
    <lineage>
        <taxon>Bacteria</taxon>
        <taxon>Bacillati</taxon>
        <taxon>Actinomycetota</taxon>
        <taxon>Actinomycetes</taxon>
        <taxon>Mycobacteriales</taxon>
        <taxon>Nocardiaceae</taxon>
        <taxon>Rhodococcus</taxon>
    </lineage>
</organism>
<feature type="transmembrane region" description="Helical" evidence="10">
    <location>
        <begin position="37"/>
        <end position="53"/>
    </location>
</feature>
<evidence type="ECO:0000256" key="2">
    <source>
        <dbReference type="ARBA" id="ARBA00012438"/>
    </source>
</evidence>
<evidence type="ECO:0000313" key="12">
    <source>
        <dbReference type="EMBL" id="MEE2056932.1"/>
    </source>
</evidence>
<keyword evidence="3" id="KW-0597">Phosphoprotein</keyword>
<evidence type="ECO:0000313" key="13">
    <source>
        <dbReference type="Proteomes" id="UP001336020"/>
    </source>
</evidence>
<keyword evidence="5" id="KW-0547">Nucleotide-binding</keyword>
<comment type="catalytic activity">
    <reaction evidence="1">
        <text>ATP + protein L-histidine = ADP + protein N-phospho-L-histidine.</text>
        <dbReference type="EC" id="2.7.13.3"/>
    </reaction>
</comment>
<keyword evidence="10" id="KW-1133">Transmembrane helix</keyword>
<feature type="compositionally biased region" description="Low complexity" evidence="9">
    <location>
        <begin position="354"/>
        <end position="368"/>
    </location>
</feature>
<dbReference type="GO" id="GO:0016301">
    <property type="term" value="F:kinase activity"/>
    <property type="evidence" value="ECO:0007669"/>
    <property type="project" value="UniProtKB-KW"/>
</dbReference>
<dbReference type="InterPro" id="IPR036890">
    <property type="entry name" value="HATPase_C_sf"/>
</dbReference>
<keyword evidence="7" id="KW-0067">ATP-binding</keyword>
<feature type="transmembrane region" description="Helical" evidence="10">
    <location>
        <begin position="7"/>
        <end position="31"/>
    </location>
</feature>
<dbReference type="Pfam" id="PF07730">
    <property type="entry name" value="HisKA_3"/>
    <property type="match status" value="1"/>
</dbReference>
<gene>
    <name evidence="12" type="ORF">Q7514_05250</name>
</gene>
<dbReference type="PANTHER" id="PTHR24421:SF10">
    <property type="entry name" value="NITRATE_NITRITE SENSOR PROTEIN NARQ"/>
    <property type="match status" value="1"/>
</dbReference>
<keyword evidence="10" id="KW-0472">Membrane</keyword>
<protein>
    <recommendedName>
        <fullName evidence="2">histidine kinase</fullName>
        <ecNumber evidence="2">2.7.13.3</ecNumber>
    </recommendedName>
</protein>
<evidence type="ECO:0000256" key="10">
    <source>
        <dbReference type="SAM" id="Phobius"/>
    </source>
</evidence>
<dbReference type="Gene3D" id="1.20.5.1930">
    <property type="match status" value="1"/>
</dbReference>
<evidence type="ECO:0000256" key="5">
    <source>
        <dbReference type="ARBA" id="ARBA00022741"/>
    </source>
</evidence>
<dbReference type="SUPFAM" id="SSF55874">
    <property type="entry name" value="ATPase domain of HSP90 chaperone/DNA topoisomerase II/histidine kinase"/>
    <property type="match status" value="1"/>
</dbReference>
<dbReference type="EC" id="2.7.13.3" evidence="2"/>
<dbReference type="CDD" id="cd16917">
    <property type="entry name" value="HATPase_UhpB-NarQ-NarX-like"/>
    <property type="match status" value="1"/>
</dbReference>
<dbReference type="InterPro" id="IPR050482">
    <property type="entry name" value="Sensor_HK_TwoCompSys"/>
</dbReference>
<comment type="caution">
    <text evidence="12">The sequence shown here is derived from an EMBL/GenBank/DDBJ whole genome shotgun (WGS) entry which is preliminary data.</text>
</comment>
<sequence>MIDRYAAALIALAYFVCGAVLYLLDLGALVAHDETSVQVRLVLLAAVCVPILLRRSHPLLGLMLASVPIAVDFALGISLPVWLAYGDLLFAAALYGSARTSVFLERAPIVPIAVLAVGFGIYTGELRPAVFVAAMGALLISLPVWWARSVRTHRDAAEAERTKAQALAQVAELDRAAAITSERAHLARDLHDIVAGHLSAIAIQSEAALRLRDRDPQKAMSVLESVRANSVDALREMQSMVTLLRSDDAREETATAGRLSDLTALVASAEASGSIVTVEAPDLTGLDADVDVTAYRIIQEALTNATKHAPGLPVLLQLAMDDRELTIRVSNPLPPDRGRREPAHVGNGGSHGLRNIAERAAAIGGRARSQIVEGPGERSDGKDPGERSDGKDPAERSDGKDPAERSDGRMLWRTEVHLPLRTGDIQ</sequence>
<evidence type="ECO:0000256" key="1">
    <source>
        <dbReference type="ARBA" id="ARBA00000085"/>
    </source>
</evidence>
<keyword evidence="6 12" id="KW-0418">Kinase</keyword>
<dbReference type="Gene3D" id="3.30.565.10">
    <property type="entry name" value="Histidine kinase-like ATPase, C-terminal domain"/>
    <property type="match status" value="1"/>
</dbReference>
<evidence type="ECO:0000256" key="9">
    <source>
        <dbReference type="SAM" id="MobiDB-lite"/>
    </source>
</evidence>
<feature type="region of interest" description="Disordered" evidence="9">
    <location>
        <begin position="328"/>
        <end position="426"/>
    </location>
</feature>
<proteinExistence type="predicted"/>
<feature type="transmembrane region" description="Helical" evidence="10">
    <location>
        <begin position="103"/>
        <end position="122"/>
    </location>
</feature>
<evidence type="ECO:0000256" key="7">
    <source>
        <dbReference type="ARBA" id="ARBA00022840"/>
    </source>
</evidence>
<evidence type="ECO:0000256" key="6">
    <source>
        <dbReference type="ARBA" id="ARBA00022777"/>
    </source>
</evidence>
<evidence type="ECO:0000256" key="8">
    <source>
        <dbReference type="ARBA" id="ARBA00023012"/>
    </source>
</evidence>
<feature type="transmembrane region" description="Helical" evidence="10">
    <location>
        <begin position="129"/>
        <end position="147"/>
    </location>
</feature>
<dbReference type="InterPro" id="IPR011712">
    <property type="entry name" value="Sig_transdc_His_kin_sub3_dim/P"/>
</dbReference>
<accession>A0ABU7L6H0</accession>
<keyword evidence="8" id="KW-0902">Two-component regulatory system</keyword>
<dbReference type="Proteomes" id="UP001336020">
    <property type="component" value="Unassembled WGS sequence"/>
</dbReference>
<evidence type="ECO:0000256" key="3">
    <source>
        <dbReference type="ARBA" id="ARBA00022553"/>
    </source>
</evidence>
<name>A0ABU7L6H0_9NOCA</name>
<keyword evidence="4" id="KW-0808">Transferase</keyword>